<dbReference type="KEGG" id="mas:Mahau_0548"/>
<sequence length="53" mass="6245">MLIVRFNTNVSRGLYTGIWSDIWCWACLPWPRKAFNDDTLGNDIISKIKKEEE</sequence>
<dbReference type="Proteomes" id="UP000008457">
    <property type="component" value="Chromosome"/>
</dbReference>
<dbReference type="EMBL" id="CP002360">
    <property type="protein sequence ID" value="AEE95752.1"/>
    <property type="molecule type" value="Genomic_DNA"/>
</dbReference>
<evidence type="ECO:0000313" key="1">
    <source>
        <dbReference type="EMBL" id="AEE95752.1"/>
    </source>
</evidence>
<dbReference type="AlphaFoldDB" id="F3ZZE2"/>
<keyword evidence="2" id="KW-1185">Reference proteome</keyword>
<dbReference type="HOGENOM" id="CLU_3063166_0_0_9"/>
<reference evidence="1 2" key="2">
    <citation type="journal article" date="2011" name="Stand. Genomic Sci.">
        <title>Complete genome sequence of Mahella australiensis type strain (50-1 BON).</title>
        <authorList>
            <person name="Sikorski J."/>
            <person name="Teshima H."/>
            <person name="Nolan M."/>
            <person name="Lucas S."/>
            <person name="Hammon N."/>
            <person name="Deshpande S."/>
            <person name="Cheng J.F."/>
            <person name="Pitluck S."/>
            <person name="Liolios K."/>
            <person name="Pagani I."/>
            <person name="Ivanova N."/>
            <person name="Huntemann M."/>
            <person name="Mavromatis K."/>
            <person name="Ovchinikova G."/>
            <person name="Pati A."/>
            <person name="Tapia R."/>
            <person name="Han C."/>
            <person name="Goodwin L."/>
            <person name="Chen A."/>
            <person name="Palaniappan K."/>
            <person name="Land M."/>
            <person name="Hauser L."/>
            <person name="Ngatchou-Djao O.D."/>
            <person name="Rohde M."/>
            <person name="Pukall R."/>
            <person name="Spring S."/>
            <person name="Abt B."/>
            <person name="Goker M."/>
            <person name="Detter J.C."/>
            <person name="Woyke T."/>
            <person name="Bristow J."/>
            <person name="Markowitz V."/>
            <person name="Hugenholtz P."/>
            <person name="Eisen J.A."/>
            <person name="Kyrpides N.C."/>
            <person name="Klenk H.P."/>
            <person name="Lapidus A."/>
        </authorList>
    </citation>
    <scope>NUCLEOTIDE SEQUENCE [LARGE SCALE GENOMIC DNA]</scope>
    <source>
        <strain evidence="2">DSM 15567 / CIP 107919 / 50-1 BON</strain>
    </source>
</reference>
<evidence type="ECO:0000313" key="2">
    <source>
        <dbReference type="Proteomes" id="UP000008457"/>
    </source>
</evidence>
<name>F3ZZE2_MAHA5</name>
<dbReference type="STRING" id="697281.Mahau_0548"/>
<proteinExistence type="predicted"/>
<gene>
    <name evidence="1" type="ordered locus">Mahau_0548</name>
</gene>
<reference evidence="2" key="1">
    <citation type="submission" date="2010-11" db="EMBL/GenBank/DDBJ databases">
        <title>The complete genome of Mahella australiensis DSM 15567.</title>
        <authorList>
            <consortium name="US DOE Joint Genome Institute (JGI-PGF)"/>
            <person name="Lucas S."/>
            <person name="Copeland A."/>
            <person name="Lapidus A."/>
            <person name="Bruce D."/>
            <person name="Goodwin L."/>
            <person name="Pitluck S."/>
            <person name="Kyrpides N."/>
            <person name="Mavromatis K."/>
            <person name="Pagani I."/>
            <person name="Ivanova N."/>
            <person name="Teshima H."/>
            <person name="Brettin T."/>
            <person name="Detter J.C."/>
            <person name="Han C."/>
            <person name="Tapia R."/>
            <person name="Land M."/>
            <person name="Hauser L."/>
            <person name="Markowitz V."/>
            <person name="Cheng J.-F."/>
            <person name="Hugenholtz P."/>
            <person name="Woyke T."/>
            <person name="Wu D."/>
            <person name="Spring S."/>
            <person name="Pukall R."/>
            <person name="Steenblock K."/>
            <person name="Schneider S."/>
            <person name="Klenk H.-P."/>
            <person name="Eisen J.A."/>
        </authorList>
    </citation>
    <scope>NUCLEOTIDE SEQUENCE [LARGE SCALE GENOMIC DNA]</scope>
    <source>
        <strain evidence="2">DSM 15567 / CIP 107919 / 50-1 BON</strain>
    </source>
</reference>
<accession>F3ZZE2</accession>
<protein>
    <submittedName>
        <fullName evidence="1">GTPase</fullName>
    </submittedName>
</protein>
<organism evidence="1 2">
    <name type="scientific">Mahella australiensis (strain DSM 15567 / CIP 107919 / 50-1 BON)</name>
    <dbReference type="NCBI Taxonomy" id="697281"/>
    <lineage>
        <taxon>Bacteria</taxon>
        <taxon>Bacillati</taxon>
        <taxon>Bacillota</taxon>
        <taxon>Clostridia</taxon>
        <taxon>Thermoanaerobacterales</taxon>
        <taxon>Thermoanaerobacterales Family IV. Incertae Sedis</taxon>
        <taxon>Mahella</taxon>
    </lineage>
</organism>